<dbReference type="Gene3D" id="3.90.550.10">
    <property type="entry name" value="Spore Coat Polysaccharide Biosynthesis Protein SpsA, Chain A"/>
    <property type="match status" value="1"/>
</dbReference>
<dbReference type="GO" id="GO:0016779">
    <property type="term" value="F:nucleotidyltransferase activity"/>
    <property type="evidence" value="ECO:0007669"/>
    <property type="project" value="UniProtKB-KW"/>
</dbReference>
<keyword evidence="5 8" id="KW-0460">Magnesium</keyword>
<proteinExistence type="inferred from homology"/>
<keyword evidence="3 8" id="KW-0479">Metal-binding</keyword>
<comment type="cofactor">
    <cofactor evidence="8">
        <name>Mg(2+)</name>
        <dbReference type="ChEBI" id="CHEBI:18420"/>
    </cofactor>
</comment>
<organism evidence="10 11">
    <name type="scientific">Acetobacter thailandicus</name>
    <dbReference type="NCBI Taxonomy" id="1502842"/>
    <lineage>
        <taxon>Bacteria</taxon>
        <taxon>Pseudomonadati</taxon>
        <taxon>Pseudomonadota</taxon>
        <taxon>Alphaproteobacteria</taxon>
        <taxon>Acetobacterales</taxon>
        <taxon>Acetobacteraceae</taxon>
        <taxon>Acetobacter</taxon>
    </lineage>
</organism>
<dbReference type="RefSeq" id="WP_173559085.1">
    <property type="nucleotide sequence ID" value="NZ_JAPIUZ010000002.1"/>
</dbReference>
<dbReference type="PANTHER" id="PTHR19136:SF81">
    <property type="entry name" value="MOLYBDENUM COFACTOR GUANYLYLTRANSFERASE"/>
    <property type="match status" value="1"/>
</dbReference>
<comment type="caution">
    <text evidence="8">Lacks conserved residue(s) required for the propagation of feature annotation.</text>
</comment>
<dbReference type="InterPro" id="IPR013482">
    <property type="entry name" value="Molybde_CF_guanTrfase"/>
</dbReference>
<comment type="subcellular location">
    <subcellularLocation>
        <location evidence="8">Cytoplasm</location>
    </subcellularLocation>
</comment>
<feature type="binding site" evidence="8">
    <location>
        <position position="105"/>
    </location>
    <ligand>
        <name>GTP</name>
        <dbReference type="ChEBI" id="CHEBI:37565"/>
    </ligand>
</feature>
<keyword evidence="11" id="KW-1185">Reference proteome</keyword>
<dbReference type="CDD" id="cd02503">
    <property type="entry name" value="MobA"/>
    <property type="match status" value="1"/>
</dbReference>
<evidence type="ECO:0000313" key="10">
    <source>
        <dbReference type="EMBL" id="MCX2563358.1"/>
    </source>
</evidence>
<dbReference type="Proteomes" id="UP001301152">
    <property type="component" value="Unassembled WGS sequence"/>
</dbReference>
<evidence type="ECO:0000256" key="5">
    <source>
        <dbReference type="ARBA" id="ARBA00022842"/>
    </source>
</evidence>
<comment type="function">
    <text evidence="8">Transfers a GMP moiety from GTP to Mo-molybdopterin (Mo-MPT) cofactor (Moco or molybdenum cofactor) to form Mo-molybdopterin guanine dinucleotide (Mo-MGD) cofactor.</text>
</comment>
<comment type="caution">
    <text evidence="10">The sequence shown here is derived from an EMBL/GenBank/DDBJ whole genome shotgun (WGS) entry which is preliminary data.</text>
</comment>
<evidence type="ECO:0000256" key="7">
    <source>
        <dbReference type="ARBA" id="ARBA00023150"/>
    </source>
</evidence>
<dbReference type="SUPFAM" id="SSF53448">
    <property type="entry name" value="Nucleotide-diphospho-sugar transferases"/>
    <property type="match status" value="1"/>
</dbReference>
<name>A0ABT3QDJ1_9PROT</name>
<evidence type="ECO:0000259" key="9">
    <source>
        <dbReference type="Pfam" id="PF12804"/>
    </source>
</evidence>
<comment type="subunit">
    <text evidence="8">Monomer.</text>
</comment>
<dbReference type="EMBL" id="JAPIUZ010000002">
    <property type="protein sequence ID" value="MCX2563358.1"/>
    <property type="molecule type" value="Genomic_DNA"/>
</dbReference>
<reference evidence="10 11" key="1">
    <citation type="submission" date="2022-11" db="EMBL/GenBank/DDBJ databases">
        <title>Genome sequencing of Acetobacter type strain.</title>
        <authorList>
            <person name="Heo J."/>
            <person name="Lee D."/>
            <person name="Han B.-H."/>
            <person name="Hong S.-B."/>
            <person name="Kwon S.-W."/>
        </authorList>
    </citation>
    <scope>NUCLEOTIDE SEQUENCE [LARGE SCALE GENOMIC DNA]</scope>
    <source>
        <strain evidence="10 11">KACC 21253</strain>
    </source>
</reference>
<dbReference type="Pfam" id="PF12804">
    <property type="entry name" value="NTP_transf_3"/>
    <property type="match status" value="1"/>
</dbReference>
<evidence type="ECO:0000256" key="8">
    <source>
        <dbReference type="HAMAP-Rule" id="MF_00316"/>
    </source>
</evidence>
<feature type="binding site" evidence="8">
    <location>
        <position position="25"/>
    </location>
    <ligand>
        <name>GTP</name>
        <dbReference type="ChEBI" id="CHEBI:37565"/>
    </ligand>
</feature>
<keyword evidence="7 8" id="KW-0501">Molybdenum cofactor biosynthesis</keyword>
<sequence>MPPSSSVAAVILAGGHGTRMGGCEKPLLSLQGTPVLSVILRALQCSLPASSIALSTNSPASLYTAWKLPLLRDDTTDTGPLSGLLAGLKWARQSGADTLVTIPGDTPFIPDTLTSDLTPAPAVAISDGQRHHLVASWPVSCVENLQNWLSDKENKHKRRVRLFADTLGMKEISFSASPYDPFFNINTPDDYATACQIMQSIKNDF</sequence>
<evidence type="ECO:0000256" key="3">
    <source>
        <dbReference type="ARBA" id="ARBA00022723"/>
    </source>
</evidence>
<feature type="domain" description="MobA-like NTP transferase" evidence="9">
    <location>
        <begin position="9"/>
        <end position="155"/>
    </location>
</feature>
<evidence type="ECO:0000256" key="4">
    <source>
        <dbReference type="ARBA" id="ARBA00022741"/>
    </source>
</evidence>
<dbReference type="HAMAP" id="MF_00316">
    <property type="entry name" value="MobA"/>
    <property type="match status" value="1"/>
</dbReference>
<feature type="binding site" evidence="8">
    <location>
        <begin position="12"/>
        <end position="14"/>
    </location>
    <ligand>
        <name>GTP</name>
        <dbReference type="ChEBI" id="CHEBI:37565"/>
    </ligand>
</feature>
<comment type="catalytic activity">
    <reaction evidence="8">
        <text>Mo-molybdopterin + GTP + H(+) = Mo-molybdopterin guanine dinucleotide + diphosphate</text>
        <dbReference type="Rhea" id="RHEA:34243"/>
        <dbReference type="ChEBI" id="CHEBI:15378"/>
        <dbReference type="ChEBI" id="CHEBI:33019"/>
        <dbReference type="ChEBI" id="CHEBI:37565"/>
        <dbReference type="ChEBI" id="CHEBI:71302"/>
        <dbReference type="ChEBI" id="CHEBI:71310"/>
        <dbReference type="EC" id="2.7.7.77"/>
    </reaction>
</comment>
<evidence type="ECO:0000256" key="2">
    <source>
        <dbReference type="ARBA" id="ARBA00022679"/>
    </source>
</evidence>
<accession>A0ABT3QDJ1</accession>
<keyword evidence="4 8" id="KW-0547">Nucleotide-binding</keyword>
<dbReference type="InterPro" id="IPR029044">
    <property type="entry name" value="Nucleotide-diphossugar_trans"/>
</dbReference>
<keyword evidence="6 8" id="KW-0342">GTP-binding</keyword>
<comment type="domain">
    <text evidence="8">The N-terminal domain determines nucleotide recognition and specific binding, while the C-terminal domain determines the specific binding to the target protein.</text>
</comment>
<dbReference type="EC" id="2.7.7.77" evidence="8"/>
<evidence type="ECO:0000256" key="1">
    <source>
        <dbReference type="ARBA" id="ARBA00022490"/>
    </source>
</evidence>
<keyword evidence="2 8" id="KW-0808">Transferase</keyword>
<evidence type="ECO:0000313" key="11">
    <source>
        <dbReference type="Proteomes" id="UP001301152"/>
    </source>
</evidence>
<dbReference type="InterPro" id="IPR025877">
    <property type="entry name" value="MobA-like_NTP_Trfase"/>
</dbReference>
<gene>
    <name evidence="8" type="primary">mobA</name>
    <name evidence="10" type="ORF">OQ497_05190</name>
</gene>
<keyword evidence="1 8" id="KW-0963">Cytoplasm</keyword>
<protein>
    <recommendedName>
        <fullName evidence="8">Molybdenum cofactor guanylyltransferase</fullName>
        <shortName evidence="8">MoCo guanylyltransferase</shortName>
        <ecNumber evidence="8">2.7.7.77</ecNumber>
    </recommendedName>
    <alternativeName>
        <fullName evidence="8">GTP:molybdopterin guanylyltransferase</fullName>
    </alternativeName>
    <alternativeName>
        <fullName evidence="8">Mo-MPT guanylyltransferase</fullName>
    </alternativeName>
    <alternativeName>
        <fullName evidence="8">Molybdopterin guanylyltransferase</fullName>
    </alternativeName>
    <alternativeName>
        <fullName evidence="8">Molybdopterin-guanine dinucleotide synthase</fullName>
        <shortName evidence="8">MGD synthase</shortName>
    </alternativeName>
</protein>
<evidence type="ECO:0000256" key="6">
    <source>
        <dbReference type="ARBA" id="ARBA00023134"/>
    </source>
</evidence>
<dbReference type="PANTHER" id="PTHR19136">
    <property type="entry name" value="MOLYBDENUM COFACTOR GUANYLYLTRANSFERASE"/>
    <property type="match status" value="1"/>
</dbReference>
<keyword evidence="10" id="KW-0548">Nucleotidyltransferase</keyword>
<feature type="binding site" evidence="8">
    <location>
        <position position="73"/>
    </location>
    <ligand>
        <name>GTP</name>
        <dbReference type="ChEBI" id="CHEBI:37565"/>
    </ligand>
</feature>
<feature type="binding site" evidence="8">
    <location>
        <position position="105"/>
    </location>
    <ligand>
        <name>Mg(2+)</name>
        <dbReference type="ChEBI" id="CHEBI:18420"/>
    </ligand>
</feature>
<comment type="similarity">
    <text evidence="8">Belongs to the MobA family.</text>
</comment>